<comment type="caution">
    <text evidence="1">The sequence shown here is derived from an EMBL/GenBank/DDBJ whole genome shotgun (WGS) entry which is preliminary data.</text>
</comment>
<name>A0A8H4NW80_9HYPO</name>
<accession>A0A8H4NW80</accession>
<organism evidence="1 2">
    <name type="scientific">Fusarium austroafricanum</name>
    <dbReference type="NCBI Taxonomy" id="2364996"/>
    <lineage>
        <taxon>Eukaryota</taxon>
        <taxon>Fungi</taxon>
        <taxon>Dikarya</taxon>
        <taxon>Ascomycota</taxon>
        <taxon>Pezizomycotina</taxon>
        <taxon>Sordariomycetes</taxon>
        <taxon>Hypocreomycetidae</taxon>
        <taxon>Hypocreales</taxon>
        <taxon>Nectriaceae</taxon>
        <taxon>Fusarium</taxon>
        <taxon>Fusarium concolor species complex</taxon>
    </lineage>
</organism>
<dbReference type="Proteomes" id="UP000605986">
    <property type="component" value="Unassembled WGS sequence"/>
</dbReference>
<dbReference type="AlphaFoldDB" id="A0A8H4NW80"/>
<proteinExistence type="predicted"/>
<gene>
    <name evidence="1" type="ORF">F53441_3864</name>
</gene>
<keyword evidence="2" id="KW-1185">Reference proteome</keyword>
<evidence type="ECO:0000313" key="2">
    <source>
        <dbReference type="Proteomes" id="UP000605986"/>
    </source>
</evidence>
<evidence type="ECO:0000313" key="1">
    <source>
        <dbReference type="EMBL" id="KAF4453479.1"/>
    </source>
</evidence>
<reference evidence="1" key="1">
    <citation type="submission" date="2020-01" db="EMBL/GenBank/DDBJ databases">
        <title>Identification and distribution of gene clusters putatively required for synthesis of sphingolipid metabolism inhibitors in phylogenetically diverse species of the filamentous fungus Fusarium.</title>
        <authorList>
            <person name="Kim H.-S."/>
            <person name="Busman M."/>
            <person name="Brown D.W."/>
            <person name="Divon H."/>
            <person name="Uhlig S."/>
            <person name="Proctor R.H."/>
        </authorList>
    </citation>
    <scope>NUCLEOTIDE SEQUENCE</scope>
    <source>
        <strain evidence="1">NRRL 53441</strain>
    </source>
</reference>
<dbReference type="EMBL" id="JAADJG010000150">
    <property type="protein sequence ID" value="KAF4453479.1"/>
    <property type="molecule type" value="Genomic_DNA"/>
</dbReference>
<sequence length="172" mass="18414">MLAACASQVRCQNRLTAALRPLAIAIARATIFQRYQQKTLSAASLALYMTPQGMLKRCVTALSHPAECGALHSPLRQTQSESAVNPSLKVAELAGTMARRGHSSTFTLGTFQHDHPGAHGWDDDHDGRLKIRGSFQALGVPPASRCATEPLQLSAEPDPKLASLPFPFSTVA</sequence>
<protein>
    <submittedName>
        <fullName evidence="1">Uncharacterized protein</fullName>
    </submittedName>
</protein>
<dbReference type="OrthoDB" id="10605699at2759"/>